<dbReference type="Ensembl" id="ENSOART00020061065.1">
    <property type="protein sequence ID" value="ENSOARP00020055732.1"/>
    <property type="gene ID" value="ENSOARG00020030425.1"/>
</dbReference>
<reference evidence="1" key="2">
    <citation type="submission" date="2025-08" db="UniProtKB">
        <authorList>
            <consortium name="Ensembl"/>
        </authorList>
    </citation>
    <scope>IDENTIFICATION</scope>
</reference>
<proteinExistence type="predicted"/>
<reference evidence="1" key="1">
    <citation type="submission" date="2020-11" db="EMBL/GenBank/DDBJ databases">
        <authorList>
            <person name="Davenport K.M."/>
            <person name="Bickhart D.M."/>
            <person name="Smith T.P.L."/>
            <person name="Murdoch B.M."/>
            <person name="Rosen B.D."/>
        </authorList>
    </citation>
    <scope>NUCLEOTIDE SEQUENCE [LARGE SCALE GENOMIC DNA]</scope>
    <source>
        <strain evidence="1">OAR_USU_Benz2616</strain>
    </source>
</reference>
<name>A0AC11E9V3_SHEEP</name>
<sequence>MSIELVMPSSHLILCCPLLLLPQIPPSIRVFSSESALHMRWPKYWSFSFSISHSNEHPGLISFRMDWLDLLAVQGTLKSLLQHHTSKASILQRSAFFTVQLSHPYMTTGKTIALTRRTFVGKIMSLLFNMLSSWS</sequence>
<protein>
    <submittedName>
        <fullName evidence="1">Uncharacterized protein</fullName>
    </submittedName>
</protein>
<accession>A0AC11E9V3</accession>
<reference evidence="1" key="3">
    <citation type="submission" date="2025-09" db="UniProtKB">
        <authorList>
            <consortium name="Ensembl"/>
        </authorList>
    </citation>
    <scope>IDENTIFICATION</scope>
</reference>
<evidence type="ECO:0000313" key="1">
    <source>
        <dbReference type="Ensembl" id="ENSOARP00020055732.1"/>
    </source>
</evidence>
<organism evidence="1">
    <name type="scientific">Ovis aries</name>
    <name type="common">Sheep</name>
    <dbReference type="NCBI Taxonomy" id="9940"/>
    <lineage>
        <taxon>Eukaryota</taxon>
        <taxon>Metazoa</taxon>
        <taxon>Chordata</taxon>
        <taxon>Craniata</taxon>
        <taxon>Vertebrata</taxon>
        <taxon>Euteleostomi</taxon>
        <taxon>Mammalia</taxon>
        <taxon>Eutheria</taxon>
        <taxon>Laurasiatheria</taxon>
        <taxon>Artiodactyla</taxon>
        <taxon>Ruminantia</taxon>
        <taxon>Pecora</taxon>
        <taxon>Bovidae</taxon>
        <taxon>Caprinae</taxon>
        <taxon>Ovis</taxon>
    </lineage>
</organism>